<dbReference type="GO" id="GO:0004497">
    <property type="term" value="F:monooxygenase activity"/>
    <property type="evidence" value="ECO:0007669"/>
    <property type="project" value="UniProtKB-KW"/>
</dbReference>
<evidence type="ECO:0000313" key="3">
    <source>
        <dbReference type="Proteomes" id="UP000501452"/>
    </source>
</evidence>
<dbReference type="Gene3D" id="3.30.70.100">
    <property type="match status" value="1"/>
</dbReference>
<dbReference type="InterPro" id="IPR011008">
    <property type="entry name" value="Dimeric_a/b-barrel"/>
</dbReference>
<evidence type="ECO:0000313" key="2">
    <source>
        <dbReference type="EMBL" id="QIN81762.1"/>
    </source>
</evidence>
<feature type="domain" description="ABM" evidence="1">
    <location>
        <begin position="11"/>
        <end position="101"/>
    </location>
</feature>
<dbReference type="InterPro" id="IPR007138">
    <property type="entry name" value="ABM_dom"/>
</dbReference>
<sequence>MAEISQSGNVVTLINVFTVRPEDQQPLLDLLVEATESVMNRRPGFVSANLHKSFDGTRVVNYAQWRSKEAFEAMLEDPAAVGHMRQAAGLAESFEPHLYEVAYVDEA</sequence>
<dbReference type="KEGG" id="rub:GBA63_03250"/>
<keyword evidence="2" id="KW-0560">Oxidoreductase</keyword>
<dbReference type="PROSITE" id="PS51725">
    <property type="entry name" value="ABM"/>
    <property type="match status" value="1"/>
</dbReference>
<name>A0A6G8Q5L4_9ACTN</name>
<reference evidence="2 3" key="1">
    <citation type="submission" date="2019-10" db="EMBL/GenBank/DDBJ databases">
        <title>Rubrobacter sp nov SCSIO 52090 isolated from a deep-sea sediment in the South China Sea.</title>
        <authorList>
            <person name="Chen R.W."/>
        </authorList>
    </citation>
    <scope>NUCLEOTIDE SEQUENCE [LARGE SCALE GENOMIC DNA]</scope>
    <source>
        <strain evidence="2 3">SCSIO 52909</strain>
    </source>
</reference>
<proteinExistence type="predicted"/>
<dbReference type="AlphaFoldDB" id="A0A6G8Q5L4"/>
<organism evidence="2 3">
    <name type="scientific">Rubrobacter tropicus</name>
    <dbReference type="NCBI Taxonomy" id="2653851"/>
    <lineage>
        <taxon>Bacteria</taxon>
        <taxon>Bacillati</taxon>
        <taxon>Actinomycetota</taxon>
        <taxon>Rubrobacteria</taxon>
        <taxon>Rubrobacterales</taxon>
        <taxon>Rubrobacteraceae</taxon>
        <taxon>Rubrobacter</taxon>
    </lineage>
</organism>
<dbReference type="Pfam" id="PF03992">
    <property type="entry name" value="ABM"/>
    <property type="match status" value="1"/>
</dbReference>
<evidence type="ECO:0000259" key="1">
    <source>
        <dbReference type="PROSITE" id="PS51725"/>
    </source>
</evidence>
<dbReference type="Proteomes" id="UP000501452">
    <property type="component" value="Chromosome"/>
</dbReference>
<dbReference type="RefSeq" id="WP_166173458.1">
    <property type="nucleotide sequence ID" value="NZ_CP045119.1"/>
</dbReference>
<accession>A0A6G8Q5L4</accession>
<protein>
    <submittedName>
        <fullName evidence="2">Antibiotic biosynthesis monooxygenase</fullName>
    </submittedName>
</protein>
<keyword evidence="2" id="KW-0503">Monooxygenase</keyword>
<keyword evidence="3" id="KW-1185">Reference proteome</keyword>
<gene>
    <name evidence="2" type="ORF">GBA63_03250</name>
</gene>
<dbReference type="SUPFAM" id="SSF54909">
    <property type="entry name" value="Dimeric alpha+beta barrel"/>
    <property type="match status" value="1"/>
</dbReference>
<dbReference type="EMBL" id="CP045119">
    <property type="protein sequence ID" value="QIN81762.1"/>
    <property type="molecule type" value="Genomic_DNA"/>
</dbReference>